<dbReference type="FunFam" id="2.60.120.200:FF:000103">
    <property type="entry name" value="L-type lectin-domain containing receptor kinase IX.1"/>
    <property type="match status" value="1"/>
</dbReference>
<dbReference type="Proteomes" id="UP000824469">
    <property type="component" value="Unassembled WGS sequence"/>
</dbReference>
<dbReference type="FunFam" id="3.30.200.20:FF:000168">
    <property type="entry name" value="L-type lectin-domain containing receptor kinase IX.1"/>
    <property type="match status" value="1"/>
</dbReference>
<evidence type="ECO:0000256" key="6">
    <source>
        <dbReference type="ARBA" id="ARBA00022475"/>
    </source>
</evidence>
<evidence type="ECO:0000256" key="15">
    <source>
        <dbReference type="ARBA" id="ARBA00023180"/>
    </source>
</evidence>
<dbReference type="PROSITE" id="PS00307">
    <property type="entry name" value="LECTIN_LEGUME_BETA"/>
    <property type="match status" value="1"/>
</dbReference>
<comment type="subcellular location">
    <subcellularLocation>
        <location evidence="1">Cell membrane</location>
    </subcellularLocation>
    <subcellularLocation>
        <location evidence="2">Membrane</location>
        <topology evidence="2">Single-pass type I membrane protein</topology>
    </subcellularLocation>
</comment>
<protein>
    <recommendedName>
        <fullName evidence="5">non-specific serine/threonine protein kinase</fullName>
        <ecNumber evidence="5">2.7.11.1</ecNumber>
    </recommendedName>
</protein>
<evidence type="ECO:0000256" key="2">
    <source>
        <dbReference type="ARBA" id="ARBA00004479"/>
    </source>
</evidence>
<evidence type="ECO:0000259" key="19">
    <source>
        <dbReference type="PROSITE" id="PS50011"/>
    </source>
</evidence>
<dbReference type="EMBL" id="JAHRHJ020000005">
    <property type="protein sequence ID" value="KAH9313769.1"/>
    <property type="molecule type" value="Genomic_DNA"/>
</dbReference>
<dbReference type="GO" id="GO:0051707">
    <property type="term" value="P:response to other organism"/>
    <property type="evidence" value="ECO:0007669"/>
    <property type="project" value="UniProtKB-ARBA"/>
</dbReference>
<keyword evidence="11 16" id="KW-0547">Nucleotide-binding</keyword>
<dbReference type="AlphaFoldDB" id="A0AA38G2A0"/>
<dbReference type="Pfam" id="PF00139">
    <property type="entry name" value="Lectin_legB"/>
    <property type="match status" value="1"/>
</dbReference>
<keyword evidence="12 16" id="KW-0067">ATP-binding</keyword>
<evidence type="ECO:0000256" key="13">
    <source>
        <dbReference type="ARBA" id="ARBA00022989"/>
    </source>
</evidence>
<keyword evidence="14 17" id="KW-0472">Membrane</keyword>
<dbReference type="InterPro" id="IPR017441">
    <property type="entry name" value="Protein_kinase_ATP_BS"/>
</dbReference>
<evidence type="ECO:0000256" key="7">
    <source>
        <dbReference type="ARBA" id="ARBA00022527"/>
    </source>
</evidence>
<evidence type="ECO:0000256" key="3">
    <source>
        <dbReference type="ARBA" id="ARBA00008536"/>
    </source>
</evidence>
<dbReference type="SUPFAM" id="SSF49899">
    <property type="entry name" value="Concanavalin A-like lectins/glucanases"/>
    <property type="match status" value="1"/>
</dbReference>
<evidence type="ECO:0000256" key="11">
    <source>
        <dbReference type="ARBA" id="ARBA00022741"/>
    </source>
</evidence>
<organism evidence="20 21">
    <name type="scientific">Taxus chinensis</name>
    <name type="common">Chinese yew</name>
    <name type="synonym">Taxus wallichiana var. chinensis</name>
    <dbReference type="NCBI Taxonomy" id="29808"/>
    <lineage>
        <taxon>Eukaryota</taxon>
        <taxon>Viridiplantae</taxon>
        <taxon>Streptophyta</taxon>
        <taxon>Embryophyta</taxon>
        <taxon>Tracheophyta</taxon>
        <taxon>Spermatophyta</taxon>
        <taxon>Pinopsida</taxon>
        <taxon>Pinidae</taxon>
        <taxon>Conifers II</taxon>
        <taxon>Cupressales</taxon>
        <taxon>Taxaceae</taxon>
        <taxon>Taxus</taxon>
    </lineage>
</organism>
<dbReference type="GO" id="GO:0005524">
    <property type="term" value="F:ATP binding"/>
    <property type="evidence" value="ECO:0007669"/>
    <property type="project" value="UniProtKB-UniRule"/>
</dbReference>
<dbReference type="Gene3D" id="3.30.200.20">
    <property type="entry name" value="Phosphorylase Kinase, domain 1"/>
    <property type="match status" value="1"/>
</dbReference>
<feature type="chain" id="PRO_5041327710" description="non-specific serine/threonine protein kinase" evidence="18">
    <location>
        <begin position="44"/>
        <end position="447"/>
    </location>
</feature>
<sequence>MAARQLYYNASRGSHNLPSMATSTVRFLHLLIIFTVVAEAGHAITFNFTGFSPNEKDINYTGDAFPSQNVIQLTKNQADGSLKRSVGRAVYYQPLRLWDRATGVTSNFTTHFEFMMNALNNTVYGDGITFFLSHVPSDVPLDAAAGYLGLVHPATDGNSSNQIVAVEFDTFQDTWDNTSDHVGIDVNSVRSVVAKPWLAPGGLKSARKGDAWINYTAGPGRLSVFLSYDGVRKETPTLYYEIEVNKYLPEWVAVGFSASTGESTEIHNLLSWELTISDISPVPRNKNGSAVKTAVLVVVILIPVVVVAGLVCWVLYRRPWLGHQAAQAASDIDVEIDGRLAPGPRRFMYSELNAATKGFCDKLGQGGFGGVYYGELIGTKQPVAVKRVARGSHQGKKEYISEIVIISRLRHRNLVRLVGWCHERDELLLVYEHMYNGSLDQHLFNSD</sequence>
<dbReference type="InterPro" id="IPR001245">
    <property type="entry name" value="Ser-Thr/Tyr_kinase_cat_dom"/>
</dbReference>
<dbReference type="GO" id="GO:0005886">
    <property type="term" value="C:plasma membrane"/>
    <property type="evidence" value="ECO:0007669"/>
    <property type="project" value="UniProtKB-SubCell"/>
</dbReference>
<gene>
    <name evidence="20" type="ORF">KI387_022396</name>
</gene>
<evidence type="ECO:0000313" key="21">
    <source>
        <dbReference type="Proteomes" id="UP000824469"/>
    </source>
</evidence>
<feature type="non-terminal residue" evidence="20">
    <location>
        <position position="1"/>
    </location>
</feature>
<dbReference type="GO" id="GO:0006952">
    <property type="term" value="P:defense response"/>
    <property type="evidence" value="ECO:0007669"/>
    <property type="project" value="UniProtKB-ARBA"/>
</dbReference>
<proteinExistence type="inferred from homology"/>
<keyword evidence="21" id="KW-1185">Reference proteome</keyword>
<feature type="binding site" evidence="16">
    <location>
        <position position="386"/>
    </location>
    <ligand>
        <name>ATP</name>
        <dbReference type="ChEBI" id="CHEBI:30616"/>
    </ligand>
</feature>
<keyword evidence="7" id="KW-0808">Transferase</keyword>
<comment type="caution">
    <text evidence="20">The sequence shown here is derived from an EMBL/GenBank/DDBJ whole genome shotgun (WGS) entry which is preliminary data.</text>
</comment>
<feature type="domain" description="Protein kinase" evidence="19">
    <location>
        <begin position="357"/>
        <end position="447"/>
    </location>
</feature>
<comment type="similarity">
    <text evidence="3">In the N-terminal section; belongs to the leguminous lectin family.</text>
</comment>
<evidence type="ECO:0000256" key="5">
    <source>
        <dbReference type="ARBA" id="ARBA00012513"/>
    </source>
</evidence>
<evidence type="ECO:0000256" key="18">
    <source>
        <dbReference type="SAM" id="SignalP"/>
    </source>
</evidence>
<dbReference type="PANTHER" id="PTHR27007">
    <property type="match status" value="1"/>
</dbReference>
<dbReference type="InterPro" id="IPR050528">
    <property type="entry name" value="L-type_Lectin-RKs"/>
</dbReference>
<dbReference type="PROSITE" id="PS00308">
    <property type="entry name" value="LECTIN_LEGUME_ALPHA"/>
    <property type="match status" value="1"/>
</dbReference>
<dbReference type="InterPro" id="IPR011009">
    <property type="entry name" value="Kinase-like_dom_sf"/>
</dbReference>
<dbReference type="GO" id="GO:0030246">
    <property type="term" value="F:carbohydrate binding"/>
    <property type="evidence" value="ECO:0007669"/>
    <property type="project" value="UniProtKB-KW"/>
</dbReference>
<dbReference type="Gene3D" id="2.60.120.200">
    <property type="match status" value="1"/>
</dbReference>
<dbReference type="SUPFAM" id="SSF56112">
    <property type="entry name" value="Protein kinase-like (PK-like)"/>
    <property type="match status" value="1"/>
</dbReference>
<accession>A0AA38G2A0</accession>
<dbReference type="InterPro" id="IPR000985">
    <property type="entry name" value="Lectin_LegA_CS"/>
</dbReference>
<keyword evidence="15" id="KW-0325">Glycoprotein</keyword>
<dbReference type="PROSITE" id="PS50011">
    <property type="entry name" value="PROTEIN_KINASE_DOM"/>
    <property type="match status" value="1"/>
</dbReference>
<dbReference type="PROSITE" id="PS00107">
    <property type="entry name" value="PROTEIN_KINASE_ATP"/>
    <property type="match status" value="1"/>
</dbReference>
<keyword evidence="10" id="KW-0430">Lectin</keyword>
<evidence type="ECO:0000256" key="16">
    <source>
        <dbReference type="PROSITE-ProRule" id="PRU10141"/>
    </source>
</evidence>
<evidence type="ECO:0000256" key="1">
    <source>
        <dbReference type="ARBA" id="ARBA00004236"/>
    </source>
</evidence>
<dbReference type="InterPro" id="IPR013320">
    <property type="entry name" value="ConA-like_dom_sf"/>
</dbReference>
<evidence type="ECO:0000256" key="12">
    <source>
        <dbReference type="ARBA" id="ARBA00022840"/>
    </source>
</evidence>
<feature type="transmembrane region" description="Helical" evidence="17">
    <location>
        <begin position="294"/>
        <end position="316"/>
    </location>
</feature>
<evidence type="ECO:0000256" key="4">
    <source>
        <dbReference type="ARBA" id="ARBA00010217"/>
    </source>
</evidence>
<evidence type="ECO:0000256" key="9">
    <source>
        <dbReference type="ARBA" id="ARBA00022729"/>
    </source>
</evidence>
<evidence type="ECO:0000256" key="14">
    <source>
        <dbReference type="ARBA" id="ARBA00023136"/>
    </source>
</evidence>
<dbReference type="InterPro" id="IPR000719">
    <property type="entry name" value="Prot_kinase_dom"/>
</dbReference>
<evidence type="ECO:0000313" key="20">
    <source>
        <dbReference type="EMBL" id="KAH9313769.1"/>
    </source>
</evidence>
<keyword evidence="8 17" id="KW-0812">Transmembrane</keyword>
<dbReference type="OMA" id="CNTITID"/>
<dbReference type="GO" id="GO:0004674">
    <property type="term" value="F:protein serine/threonine kinase activity"/>
    <property type="evidence" value="ECO:0007669"/>
    <property type="project" value="UniProtKB-KW"/>
</dbReference>
<keyword evidence="6" id="KW-1003">Cell membrane</keyword>
<dbReference type="InterPro" id="IPR019825">
    <property type="entry name" value="Lectin_legB_Mn/Ca_BS"/>
</dbReference>
<dbReference type="CDD" id="cd06899">
    <property type="entry name" value="lectin_legume_LecRK_Arcelin_ConA"/>
    <property type="match status" value="1"/>
</dbReference>
<dbReference type="EC" id="2.7.11.1" evidence="5"/>
<name>A0AA38G2A0_TAXCH</name>
<comment type="similarity">
    <text evidence="4">In the C-terminal section; belongs to the protein kinase superfamily. Ser/Thr protein kinase family.</text>
</comment>
<keyword evidence="7" id="KW-0418">Kinase</keyword>
<keyword evidence="7" id="KW-0723">Serine/threonine-protein kinase</keyword>
<keyword evidence="13 17" id="KW-1133">Transmembrane helix</keyword>
<evidence type="ECO:0000256" key="17">
    <source>
        <dbReference type="SAM" id="Phobius"/>
    </source>
</evidence>
<evidence type="ECO:0000256" key="8">
    <source>
        <dbReference type="ARBA" id="ARBA00022692"/>
    </source>
</evidence>
<feature type="signal peptide" evidence="18">
    <location>
        <begin position="1"/>
        <end position="43"/>
    </location>
</feature>
<dbReference type="Pfam" id="PF07714">
    <property type="entry name" value="PK_Tyr_Ser-Thr"/>
    <property type="match status" value="1"/>
</dbReference>
<keyword evidence="9 18" id="KW-0732">Signal</keyword>
<dbReference type="InterPro" id="IPR001220">
    <property type="entry name" value="Legume_lectin_dom"/>
</dbReference>
<reference evidence="20 21" key="1">
    <citation type="journal article" date="2021" name="Nat. Plants">
        <title>The Taxus genome provides insights into paclitaxel biosynthesis.</title>
        <authorList>
            <person name="Xiong X."/>
            <person name="Gou J."/>
            <person name="Liao Q."/>
            <person name="Li Y."/>
            <person name="Zhou Q."/>
            <person name="Bi G."/>
            <person name="Li C."/>
            <person name="Du R."/>
            <person name="Wang X."/>
            <person name="Sun T."/>
            <person name="Guo L."/>
            <person name="Liang H."/>
            <person name="Lu P."/>
            <person name="Wu Y."/>
            <person name="Zhang Z."/>
            <person name="Ro D.K."/>
            <person name="Shang Y."/>
            <person name="Huang S."/>
            <person name="Yan J."/>
        </authorList>
    </citation>
    <scope>NUCLEOTIDE SEQUENCE [LARGE SCALE GENOMIC DNA]</scope>
    <source>
        <strain evidence="20">Ta-2019</strain>
    </source>
</reference>
<evidence type="ECO:0000256" key="10">
    <source>
        <dbReference type="ARBA" id="ARBA00022734"/>
    </source>
</evidence>